<dbReference type="EMBL" id="VSRR010153245">
    <property type="protein sequence ID" value="MPD06837.1"/>
    <property type="molecule type" value="Genomic_DNA"/>
</dbReference>
<evidence type="ECO:0000313" key="3">
    <source>
        <dbReference type="Proteomes" id="UP000324222"/>
    </source>
</evidence>
<evidence type="ECO:0000256" key="1">
    <source>
        <dbReference type="SAM" id="MobiDB-lite"/>
    </source>
</evidence>
<evidence type="ECO:0000313" key="2">
    <source>
        <dbReference type="EMBL" id="MPD06837.1"/>
    </source>
</evidence>
<feature type="region of interest" description="Disordered" evidence="1">
    <location>
        <begin position="40"/>
        <end position="69"/>
    </location>
</feature>
<dbReference type="Proteomes" id="UP000324222">
    <property type="component" value="Unassembled WGS sequence"/>
</dbReference>
<organism evidence="2 3">
    <name type="scientific">Portunus trituberculatus</name>
    <name type="common">Swimming crab</name>
    <name type="synonym">Neptunus trituberculatus</name>
    <dbReference type="NCBI Taxonomy" id="210409"/>
    <lineage>
        <taxon>Eukaryota</taxon>
        <taxon>Metazoa</taxon>
        <taxon>Ecdysozoa</taxon>
        <taxon>Arthropoda</taxon>
        <taxon>Crustacea</taxon>
        <taxon>Multicrustacea</taxon>
        <taxon>Malacostraca</taxon>
        <taxon>Eumalacostraca</taxon>
        <taxon>Eucarida</taxon>
        <taxon>Decapoda</taxon>
        <taxon>Pleocyemata</taxon>
        <taxon>Brachyura</taxon>
        <taxon>Eubrachyura</taxon>
        <taxon>Portunoidea</taxon>
        <taxon>Portunidae</taxon>
        <taxon>Portuninae</taxon>
        <taxon>Portunus</taxon>
    </lineage>
</organism>
<name>A0A5B7KJ30_PORTR</name>
<reference evidence="2 3" key="1">
    <citation type="submission" date="2019-05" db="EMBL/GenBank/DDBJ databases">
        <title>Another draft genome of Portunus trituberculatus and its Hox gene families provides insights of decapod evolution.</title>
        <authorList>
            <person name="Jeong J.-H."/>
            <person name="Song I."/>
            <person name="Kim S."/>
            <person name="Choi T."/>
            <person name="Kim D."/>
            <person name="Ryu S."/>
            <person name="Kim W."/>
        </authorList>
    </citation>
    <scope>NUCLEOTIDE SEQUENCE [LARGE SCALE GENOMIC DNA]</scope>
    <source>
        <tissue evidence="2">Muscle</tissue>
    </source>
</reference>
<dbReference type="AlphaFoldDB" id="A0A5B7KJ30"/>
<sequence>MKVRQARAGQSEGLVYGYQGRGLGGGERRVWVAMRADGSRGPGYLRGHESEVPDDHPLTQGATSPGRDRAALETRQINATFGECKHITN</sequence>
<gene>
    <name evidence="2" type="ORF">E2C01_102669</name>
</gene>
<proteinExistence type="predicted"/>
<keyword evidence="3" id="KW-1185">Reference proteome</keyword>
<feature type="compositionally biased region" description="Basic and acidic residues" evidence="1">
    <location>
        <begin position="46"/>
        <end position="57"/>
    </location>
</feature>
<comment type="caution">
    <text evidence="2">The sequence shown here is derived from an EMBL/GenBank/DDBJ whole genome shotgun (WGS) entry which is preliminary data.</text>
</comment>
<accession>A0A5B7KJ30</accession>
<protein>
    <submittedName>
        <fullName evidence="2">Uncharacterized protein</fullName>
    </submittedName>
</protein>